<reference evidence="11" key="2">
    <citation type="submission" date="2022-06" db="UniProtKB">
        <authorList>
            <consortium name="EnsemblMetazoa"/>
        </authorList>
    </citation>
    <scope>IDENTIFICATION</scope>
    <source>
        <strain evidence="11">p50T (Dazao)</strain>
    </source>
</reference>
<dbReference type="EnsemblMetazoa" id="XM_038010946.1">
    <property type="protein sequence ID" value="XP_037866874.1"/>
    <property type="gene ID" value="LOC101744592"/>
</dbReference>
<feature type="domain" description="C2H2-type" evidence="10">
    <location>
        <begin position="305"/>
        <end position="332"/>
    </location>
</feature>
<evidence type="ECO:0000256" key="9">
    <source>
        <dbReference type="SAM" id="MobiDB-lite"/>
    </source>
</evidence>
<evidence type="ECO:0000256" key="6">
    <source>
        <dbReference type="ARBA" id="ARBA00023125"/>
    </source>
</evidence>
<keyword evidence="7" id="KW-0539">Nucleus</keyword>
<dbReference type="InterPro" id="IPR050589">
    <property type="entry name" value="Ikaros_C2H2-ZF"/>
</dbReference>
<sequence length="639" mass="71481">MMKMKTLITANEQNSIKKSIQKPNILRKKSTIKPQLLKTNVIGAKEPVNSLPWKDGLKDVSKRKLESQPKQLLCKVSYTPKHESAKKYINQDVSRSEQSQAQQLEIESSSIVCLSDTNIEFNNIGHNGINIDSFLNGADKHNTTFTLSNEQVKEDWCLDLISSNKGIVLNTYNGSQLNCAGTNADLMGTVVTTAFVMDQQQIQTAESTTSSIVSIAQSPESFTSQAIKFKCDIQNCNKGFWSAAKLMKHKNTHNKQTRWSAHISVECPVKKVREDGIERCGQMFASRESLLKHLNEDHQPEDAPYSCEVCGRRFFWSVGLRAHAGSRCGRGALVCAWAGCGREFRQPCRLREHLRAHTGDRPYHCTHPNCGWSFRSASKLERHVRGHTGERKHACVRCGRAFLRRDHLRDHAVRCHPHALCCVHAHCKETFSDASSLCLHLKEVHGQDAVIARAETTKQTAVATKPRQSAFVVSLIPETENNEPSAAVETLTSETVAAEVETELEAEAEAEAEVEVETAPEEESEEWHAARTHCTWPLPRHAAYVLEEDARTEQSENSESNIYTVRSDLFLHGNVLINEDSEFIVSRELSSRAADEAGSGMDLIDAHPTIDLLQEELMYADAVDESSFRVFLMNGEDLS</sequence>
<dbReference type="GO" id="GO:0003700">
    <property type="term" value="F:DNA-binding transcription factor activity"/>
    <property type="evidence" value="ECO:0007669"/>
    <property type="project" value="TreeGrafter"/>
</dbReference>
<evidence type="ECO:0000313" key="12">
    <source>
        <dbReference type="Proteomes" id="UP000005204"/>
    </source>
</evidence>
<feature type="domain" description="C2H2-type" evidence="10">
    <location>
        <begin position="333"/>
        <end position="362"/>
    </location>
</feature>
<dbReference type="InterPro" id="IPR013087">
    <property type="entry name" value="Znf_C2H2_type"/>
</dbReference>
<evidence type="ECO:0000256" key="4">
    <source>
        <dbReference type="ARBA" id="ARBA00022771"/>
    </source>
</evidence>
<evidence type="ECO:0000256" key="8">
    <source>
        <dbReference type="PROSITE-ProRule" id="PRU00042"/>
    </source>
</evidence>
<feature type="compositionally biased region" description="Acidic residues" evidence="9">
    <location>
        <begin position="508"/>
        <end position="525"/>
    </location>
</feature>
<evidence type="ECO:0000313" key="11">
    <source>
        <dbReference type="EnsemblMetazoa" id="XP_037866874.1"/>
    </source>
</evidence>
<evidence type="ECO:0000256" key="3">
    <source>
        <dbReference type="ARBA" id="ARBA00022737"/>
    </source>
</evidence>
<keyword evidence="3" id="KW-0677">Repeat</keyword>
<dbReference type="GO" id="GO:0000978">
    <property type="term" value="F:RNA polymerase II cis-regulatory region sequence-specific DNA binding"/>
    <property type="evidence" value="ECO:0007669"/>
    <property type="project" value="TreeGrafter"/>
</dbReference>
<dbReference type="InterPro" id="IPR036236">
    <property type="entry name" value="Znf_C2H2_sf"/>
</dbReference>
<dbReference type="Proteomes" id="UP000005204">
    <property type="component" value="Unassembled WGS sequence"/>
</dbReference>
<comment type="subcellular location">
    <subcellularLocation>
        <location evidence="1">Nucleus</location>
    </subcellularLocation>
</comment>
<evidence type="ECO:0000256" key="1">
    <source>
        <dbReference type="ARBA" id="ARBA00004123"/>
    </source>
</evidence>
<dbReference type="SMART" id="SM00355">
    <property type="entry name" value="ZnF_C2H2"/>
    <property type="match status" value="7"/>
</dbReference>
<feature type="domain" description="C2H2-type" evidence="10">
    <location>
        <begin position="393"/>
        <end position="416"/>
    </location>
</feature>
<organism evidence="11 12">
    <name type="scientific">Bombyx mori</name>
    <name type="common">Silk moth</name>
    <dbReference type="NCBI Taxonomy" id="7091"/>
    <lineage>
        <taxon>Eukaryota</taxon>
        <taxon>Metazoa</taxon>
        <taxon>Ecdysozoa</taxon>
        <taxon>Arthropoda</taxon>
        <taxon>Hexapoda</taxon>
        <taxon>Insecta</taxon>
        <taxon>Pterygota</taxon>
        <taxon>Neoptera</taxon>
        <taxon>Endopterygota</taxon>
        <taxon>Lepidoptera</taxon>
        <taxon>Glossata</taxon>
        <taxon>Ditrysia</taxon>
        <taxon>Bombycoidea</taxon>
        <taxon>Bombycidae</taxon>
        <taxon>Bombycinae</taxon>
        <taxon>Bombyx</taxon>
    </lineage>
</organism>
<protein>
    <recommendedName>
        <fullName evidence="10">C2H2-type domain-containing protein</fullName>
    </recommendedName>
</protein>
<dbReference type="Pfam" id="PF00096">
    <property type="entry name" value="zf-C2H2"/>
    <property type="match status" value="1"/>
</dbReference>
<reference evidence="12" key="1">
    <citation type="journal article" date="2008" name="Insect Biochem. Mol. Biol.">
        <title>The genome of a lepidopteran model insect, the silkworm Bombyx mori.</title>
        <authorList>
            <consortium name="International Silkworm Genome Consortium"/>
        </authorList>
    </citation>
    <scope>NUCLEOTIDE SEQUENCE [LARGE SCALE GENOMIC DNA]</scope>
    <source>
        <strain evidence="12">p50T</strain>
    </source>
</reference>
<dbReference type="FunFam" id="3.30.160.60:FF:000007">
    <property type="entry name" value="Basic krueppel-like factor 3"/>
    <property type="match status" value="1"/>
</dbReference>
<dbReference type="Gene3D" id="3.30.160.60">
    <property type="entry name" value="Classic Zinc Finger"/>
    <property type="match status" value="4"/>
</dbReference>
<dbReference type="PANTHER" id="PTHR24404">
    <property type="entry name" value="ZINC FINGER PROTEIN"/>
    <property type="match status" value="1"/>
</dbReference>
<evidence type="ECO:0000256" key="5">
    <source>
        <dbReference type="ARBA" id="ARBA00022833"/>
    </source>
</evidence>
<keyword evidence="12" id="KW-1185">Reference proteome</keyword>
<dbReference type="PROSITE" id="PS00028">
    <property type="entry name" value="ZINC_FINGER_C2H2_1"/>
    <property type="match status" value="5"/>
</dbReference>
<dbReference type="GO" id="GO:0008270">
    <property type="term" value="F:zinc ion binding"/>
    <property type="evidence" value="ECO:0007669"/>
    <property type="project" value="UniProtKB-KW"/>
</dbReference>
<dbReference type="SUPFAM" id="SSF57667">
    <property type="entry name" value="beta-beta-alpha zinc fingers"/>
    <property type="match status" value="2"/>
</dbReference>
<name>A0A8R2QW81_BOMMO</name>
<dbReference type="PANTHER" id="PTHR24404:SF114">
    <property type="entry name" value="KLUMPFUSS, ISOFORM B-RELATED"/>
    <property type="match status" value="1"/>
</dbReference>
<keyword evidence="6" id="KW-0238">DNA-binding</keyword>
<proteinExistence type="predicted"/>
<dbReference type="GO" id="GO:0006357">
    <property type="term" value="P:regulation of transcription by RNA polymerase II"/>
    <property type="evidence" value="ECO:0007669"/>
    <property type="project" value="TreeGrafter"/>
</dbReference>
<evidence type="ECO:0000256" key="7">
    <source>
        <dbReference type="ARBA" id="ARBA00023242"/>
    </source>
</evidence>
<feature type="domain" description="C2H2-type" evidence="10">
    <location>
        <begin position="229"/>
        <end position="258"/>
    </location>
</feature>
<dbReference type="PROSITE" id="PS50157">
    <property type="entry name" value="ZINC_FINGER_C2H2_2"/>
    <property type="match status" value="5"/>
</dbReference>
<accession>A0A8R2QW81</accession>
<keyword evidence="2" id="KW-0479">Metal-binding</keyword>
<feature type="domain" description="C2H2-type" evidence="10">
    <location>
        <begin position="363"/>
        <end position="392"/>
    </location>
</feature>
<dbReference type="GO" id="GO:0005634">
    <property type="term" value="C:nucleus"/>
    <property type="evidence" value="ECO:0007669"/>
    <property type="project" value="UniProtKB-SubCell"/>
</dbReference>
<feature type="region of interest" description="Disordered" evidence="9">
    <location>
        <begin position="508"/>
        <end position="532"/>
    </location>
</feature>
<evidence type="ECO:0000259" key="10">
    <source>
        <dbReference type="PROSITE" id="PS50157"/>
    </source>
</evidence>
<keyword evidence="5" id="KW-0862">Zinc</keyword>
<evidence type="ECO:0000256" key="2">
    <source>
        <dbReference type="ARBA" id="ARBA00022723"/>
    </source>
</evidence>
<keyword evidence="4 8" id="KW-0863">Zinc-finger</keyword>
<dbReference type="AlphaFoldDB" id="A0A8R2QW81"/>